<dbReference type="InterPro" id="IPR036759">
    <property type="entry name" value="TPK_catalytic_sf"/>
</dbReference>
<dbReference type="EMBL" id="QPJT01000009">
    <property type="protein sequence ID" value="RCX16788.1"/>
    <property type="molecule type" value="Genomic_DNA"/>
</dbReference>
<dbReference type="PANTHER" id="PTHR41299">
    <property type="entry name" value="THIAMINE PYROPHOSPHOKINASE"/>
    <property type="match status" value="1"/>
</dbReference>
<evidence type="ECO:0000256" key="1">
    <source>
        <dbReference type="ARBA" id="ARBA00022679"/>
    </source>
</evidence>
<dbReference type="EC" id="2.7.6.2" evidence="5"/>
<dbReference type="InterPro" id="IPR006282">
    <property type="entry name" value="Thi_PPkinase"/>
</dbReference>
<keyword evidence="1" id="KW-0808">Transferase</keyword>
<comment type="caution">
    <text evidence="7">The sequence shown here is derived from an EMBL/GenBank/DDBJ whole genome shotgun (WGS) entry which is preliminary data.</text>
</comment>
<organism evidence="7 8">
    <name type="scientific">Anaerobacterium chartisolvens</name>
    <dbReference type="NCBI Taxonomy" id="1297424"/>
    <lineage>
        <taxon>Bacteria</taxon>
        <taxon>Bacillati</taxon>
        <taxon>Bacillota</taxon>
        <taxon>Clostridia</taxon>
        <taxon>Eubacteriales</taxon>
        <taxon>Oscillospiraceae</taxon>
        <taxon>Anaerobacterium</taxon>
    </lineage>
</organism>
<dbReference type="Gene3D" id="3.40.50.10240">
    <property type="entry name" value="Thiamin pyrophosphokinase, catalytic domain"/>
    <property type="match status" value="1"/>
</dbReference>
<keyword evidence="8" id="KW-1185">Reference proteome</keyword>
<dbReference type="RefSeq" id="WP_114297527.1">
    <property type="nucleotide sequence ID" value="NZ_QPJT01000009.1"/>
</dbReference>
<evidence type="ECO:0000256" key="2">
    <source>
        <dbReference type="ARBA" id="ARBA00022741"/>
    </source>
</evidence>
<protein>
    <recommendedName>
        <fullName evidence="5">Thiamine diphosphokinase</fullName>
        <ecNumber evidence="5">2.7.6.2</ecNumber>
    </recommendedName>
</protein>
<dbReference type="NCBIfam" id="TIGR01378">
    <property type="entry name" value="thi_PPkinase"/>
    <property type="match status" value="1"/>
</dbReference>
<dbReference type="Proteomes" id="UP000253034">
    <property type="component" value="Unassembled WGS sequence"/>
</dbReference>
<sequence>MTALIVCNGTIKDYSCYGRYFEEASFIIGADGGACHLRRFGIMPHLLLGDFDSISKDDYEYFAGLGTELIKYPSEKDMTDTELAIEAAFQRGFKKIIIIGGLGTRMDHSLSNIFILKSMFDRGLKGIIADERNEIEIIDRVAVLEKQDGVKVTLLPLTPKVEGVTTEGLYYPLDNATLHMGSTWGVSNEFACETARVTIKKGLMLLIRSRD</sequence>
<dbReference type="GO" id="GO:0006772">
    <property type="term" value="P:thiamine metabolic process"/>
    <property type="evidence" value="ECO:0007669"/>
    <property type="project" value="UniProtKB-UniRule"/>
</dbReference>
<dbReference type="InterPro" id="IPR053149">
    <property type="entry name" value="TPK"/>
</dbReference>
<dbReference type="InterPro" id="IPR036371">
    <property type="entry name" value="TPK_B1-bd_sf"/>
</dbReference>
<dbReference type="GO" id="GO:0004788">
    <property type="term" value="F:thiamine diphosphokinase activity"/>
    <property type="evidence" value="ECO:0007669"/>
    <property type="project" value="UniProtKB-UniRule"/>
</dbReference>
<dbReference type="CDD" id="cd07995">
    <property type="entry name" value="TPK"/>
    <property type="match status" value="1"/>
</dbReference>
<evidence type="ECO:0000256" key="3">
    <source>
        <dbReference type="ARBA" id="ARBA00022777"/>
    </source>
</evidence>
<dbReference type="InterPro" id="IPR007371">
    <property type="entry name" value="TPK_catalytic"/>
</dbReference>
<dbReference type="Pfam" id="PF04263">
    <property type="entry name" value="TPK_catalytic"/>
    <property type="match status" value="1"/>
</dbReference>
<dbReference type="SMART" id="SM00983">
    <property type="entry name" value="TPK_B1_binding"/>
    <property type="match status" value="1"/>
</dbReference>
<gene>
    <name evidence="7" type="ORF">DFR58_10913</name>
</gene>
<proteinExistence type="predicted"/>
<dbReference type="SUPFAM" id="SSF63999">
    <property type="entry name" value="Thiamin pyrophosphokinase, catalytic domain"/>
    <property type="match status" value="1"/>
</dbReference>
<feature type="domain" description="Thiamin pyrophosphokinase thiamin-binding" evidence="6">
    <location>
        <begin position="131"/>
        <end position="205"/>
    </location>
</feature>
<evidence type="ECO:0000256" key="5">
    <source>
        <dbReference type="NCBIfam" id="TIGR01378"/>
    </source>
</evidence>
<dbReference type="GO" id="GO:0009229">
    <property type="term" value="P:thiamine diphosphate biosynthetic process"/>
    <property type="evidence" value="ECO:0007669"/>
    <property type="project" value="InterPro"/>
</dbReference>
<dbReference type="GO" id="GO:0030975">
    <property type="term" value="F:thiamine binding"/>
    <property type="evidence" value="ECO:0007669"/>
    <property type="project" value="InterPro"/>
</dbReference>
<evidence type="ECO:0000313" key="8">
    <source>
        <dbReference type="Proteomes" id="UP000253034"/>
    </source>
</evidence>
<dbReference type="InterPro" id="IPR007373">
    <property type="entry name" value="Thiamin_PyroPKinase_B1-bd"/>
</dbReference>
<evidence type="ECO:0000259" key="6">
    <source>
        <dbReference type="SMART" id="SM00983"/>
    </source>
</evidence>
<dbReference type="GO" id="GO:0005524">
    <property type="term" value="F:ATP binding"/>
    <property type="evidence" value="ECO:0007669"/>
    <property type="project" value="UniProtKB-KW"/>
</dbReference>
<dbReference type="GO" id="GO:0016301">
    <property type="term" value="F:kinase activity"/>
    <property type="evidence" value="ECO:0007669"/>
    <property type="project" value="UniProtKB-KW"/>
</dbReference>
<evidence type="ECO:0000313" key="7">
    <source>
        <dbReference type="EMBL" id="RCX16788.1"/>
    </source>
</evidence>
<dbReference type="PANTHER" id="PTHR41299:SF1">
    <property type="entry name" value="THIAMINE PYROPHOSPHOKINASE"/>
    <property type="match status" value="1"/>
</dbReference>
<dbReference type="OrthoDB" id="9804377at2"/>
<keyword evidence="4" id="KW-0067">ATP-binding</keyword>
<dbReference type="SUPFAM" id="SSF63862">
    <property type="entry name" value="Thiamin pyrophosphokinase, substrate-binding domain"/>
    <property type="match status" value="1"/>
</dbReference>
<dbReference type="AlphaFoldDB" id="A0A369B868"/>
<reference evidence="7 8" key="1">
    <citation type="submission" date="2018-07" db="EMBL/GenBank/DDBJ databases">
        <title>Genomic Encyclopedia of Type Strains, Phase IV (KMG-IV): sequencing the most valuable type-strain genomes for metagenomic binning, comparative biology and taxonomic classification.</title>
        <authorList>
            <person name="Goeker M."/>
        </authorList>
    </citation>
    <scope>NUCLEOTIDE SEQUENCE [LARGE SCALE GENOMIC DNA]</scope>
    <source>
        <strain evidence="7 8">DSM 27016</strain>
    </source>
</reference>
<evidence type="ECO:0000256" key="4">
    <source>
        <dbReference type="ARBA" id="ARBA00022840"/>
    </source>
</evidence>
<name>A0A369B868_9FIRM</name>
<keyword evidence="2" id="KW-0547">Nucleotide-binding</keyword>
<dbReference type="Pfam" id="PF04265">
    <property type="entry name" value="TPK_B1_binding"/>
    <property type="match status" value="1"/>
</dbReference>
<keyword evidence="3 7" id="KW-0418">Kinase</keyword>
<accession>A0A369B868</accession>